<keyword evidence="2" id="KW-1185">Reference proteome</keyword>
<dbReference type="OrthoDB" id="10980at10239"/>
<dbReference type="Proteomes" id="UP000224829">
    <property type="component" value="Segment"/>
</dbReference>
<reference evidence="1 2" key="1">
    <citation type="submission" date="2017-05" db="EMBL/GenBank/DDBJ databases">
        <authorList>
            <person name="Song R."/>
            <person name="Chenine A.L."/>
            <person name="Ruprecht R.M."/>
        </authorList>
    </citation>
    <scope>NUCLEOTIDE SEQUENCE [LARGE SCALE GENOMIC DNA]</scope>
</reference>
<protein>
    <submittedName>
        <fullName evidence="1">Putative virion structural protein</fullName>
    </submittedName>
</protein>
<accession>A0A1Y0SUW4</accession>
<dbReference type="Gene3D" id="2.60.40.10">
    <property type="entry name" value="Immunoglobulins"/>
    <property type="match status" value="1"/>
</dbReference>
<name>A0A1Y0SUW4_9CAUD</name>
<organism evidence="1 2">
    <name type="scientific">Pseudomonas phage Noxifer</name>
    <dbReference type="NCBI Taxonomy" id="2006684"/>
    <lineage>
        <taxon>Viruses</taxon>
        <taxon>Duplodnaviria</taxon>
        <taxon>Heunggongvirae</taxon>
        <taxon>Uroviricota</taxon>
        <taxon>Caudoviricetes</taxon>
        <taxon>Chimalliviridae</taxon>
        <taxon>Noxifervirus</taxon>
        <taxon>Noxifervirus noxifer</taxon>
    </lineage>
</organism>
<sequence>MSIKLKWVDRNVTVDGFRIYRSTSPIDDAALPTPLATVGPSVFEYTDTTAQRNVLYYYKIGSYLGSDQVNSPNRPLAFLPYTGPGPQTLLRGDYKAGFFGEVPLDDIIGVDDFKTFYGLTWGLASVRPTAWLKFVVDGKILFWPDNGGFFVNISATQIYQAGLMYGTNDDTLYWPTLKSGSGTINQVRPYTKGDHVFVPRMPIARVDRRDTSNLTLAGGELDIAFGMAYTNRTNLATYPGAMSDYLHNTGMYFFTQDCYTGNLGLLRGAGQFDSASGSGLTGSNGSYSYRPVLELQF</sequence>
<dbReference type="EMBL" id="MF063068">
    <property type="protein sequence ID" value="ARV77302.1"/>
    <property type="molecule type" value="Genomic_DNA"/>
</dbReference>
<proteinExistence type="predicted"/>
<gene>
    <name evidence="1" type="ORF">NOXIFER_133</name>
</gene>
<evidence type="ECO:0000313" key="2">
    <source>
        <dbReference type="Proteomes" id="UP000224829"/>
    </source>
</evidence>
<dbReference type="InterPro" id="IPR013783">
    <property type="entry name" value="Ig-like_fold"/>
</dbReference>
<evidence type="ECO:0000313" key="1">
    <source>
        <dbReference type="EMBL" id="ARV77302.1"/>
    </source>
</evidence>